<comment type="caution">
    <text evidence="1">The sequence shown here is derived from an EMBL/GenBank/DDBJ whole genome shotgun (WGS) entry which is preliminary data.</text>
</comment>
<name>A0ABQ9M4Q1_HEVBR</name>
<evidence type="ECO:0000313" key="1">
    <source>
        <dbReference type="EMBL" id="KAJ9175214.1"/>
    </source>
</evidence>
<accession>A0ABQ9M4Q1</accession>
<dbReference type="PANTHER" id="PTHR47266">
    <property type="entry name" value="ENDONUCLEASE-RELATED"/>
    <property type="match status" value="1"/>
</dbReference>
<sequence>MRLDDALWAYCTAYKTPIGTIPLRLVYGKSCHLPIELEHKAYWAIQILNFDLKAAGEKRLLQLNELEEIRQDAYENAKIFKDRTKRWHDRRIARKEIKEGELVLLFNSRLKLFPGKLKSRWSRPFKVTQVFPHGAVEVWSETSGAFKVNGQRLKPYFQGEPIETGVNCTLNPLTDRP</sequence>
<proteinExistence type="predicted"/>
<dbReference type="Proteomes" id="UP001174677">
    <property type="component" value="Chromosome 8"/>
</dbReference>
<gene>
    <name evidence="1" type="ORF">P3X46_013791</name>
</gene>
<keyword evidence="2" id="KW-1185">Reference proteome</keyword>
<protein>
    <submittedName>
        <fullName evidence="1">Uncharacterized protein</fullName>
    </submittedName>
</protein>
<reference evidence="1 2" key="1">
    <citation type="journal article" date="2023" name="Plant Biotechnol. J.">
        <title>Chromosome-level wild Hevea brasiliensis genome provides new tools for genomic-assisted breeding and valuable loci to elevate rubber yield.</title>
        <authorList>
            <person name="Cheng H."/>
            <person name="Song X."/>
            <person name="Hu Y."/>
            <person name="Wu T."/>
            <person name="Yang Q."/>
            <person name="An Z."/>
            <person name="Feng S."/>
            <person name="Deng Z."/>
            <person name="Wu W."/>
            <person name="Zeng X."/>
            <person name="Tu M."/>
            <person name="Wang X."/>
            <person name="Huang H."/>
        </authorList>
    </citation>
    <scope>NUCLEOTIDE SEQUENCE [LARGE SCALE GENOMIC DNA]</scope>
    <source>
        <strain evidence="1">MT/VB/25A 57/8</strain>
    </source>
</reference>
<dbReference type="InterPro" id="IPR052160">
    <property type="entry name" value="Gypsy_RT_Integrase-like"/>
</dbReference>
<evidence type="ECO:0000313" key="2">
    <source>
        <dbReference type="Proteomes" id="UP001174677"/>
    </source>
</evidence>
<dbReference type="EMBL" id="JARPOI010000008">
    <property type="protein sequence ID" value="KAJ9175214.1"/>
    <property type="molecule type" value="Genomic_DNA"/>
</dbReference>
<organism evidence="1 2">
    <name type="scientific">Hevea brasiliensis</name>
    <name type="common">Para rubber tree</name>
    <name type="synonym">Siphonia brasiliensis</name>
    <dbReference type="NCBI Taxonomy" id="3981"/>
    <lineage>
        <taxon>Eukaryota</taxon>
        <taxon>Viridiplantae</taxon>
        <taxon>Streptophyta</taxon>
        <taxon>Embryophyta</taxon>
        <taxon>Tracheophyta</taxon>
        <taxon>Spermatophyta</taxon>
        <taxon>Magnoliopsida</taxon>
        <taxon>eudicotyledons</taxon>
        <taxon>Gunneridae</taxon>
        <taxon>Pentapetalae</taxon>
        <taxon>rosids</taxon>
        <taxon>fabids</taxon>
        <taxon>Malpighiales</taxon>
        <taxon>Euphorbiaceae</taxon>
        <taxon>Crotonoideae</taxon>
        <taxon>Micrandreae</taxon>
        <taxon>Hevea</taxon>
    </lineage>
</organism>